<name>A0AA35T5Q0_GEOBA</name>
<evidence type="ECO:0000259" key="3">
    <source>
        <dbReference type="Pfam" id="PF00005"/>
    </source>
</evidence>
<reference evidence="4" key="1">
    <citation type="submission" date="2023-03" db="EMBL/GenBank/DDBJ databases">
        <authorList>
            <person name="Steffen K."/>
            <person name="Cardenas P."/>
        </authorList>
    </citation>
    <scope>NUCLEOTIDE SEQUENCE</scope>
</reference>
<dbReference type="Pfam" id="PF00005">
    <property type="entry name" value="ABC_tran"/>
    <property type="match status" value="1"/>
</dbReference>
<dbReference type="GO" id="GO:0005524">
    <property type="term" value="F:ATP binding"/>
    <property type="evidence" value="ECO:0007669"/>
    <property type="project" value="UniProtKB-KW"/>
</dbReference>
<keyword evidence="4" id="KW-0547">Nucleotide-binding</keyword>
<keyword evidence="2" id="KW-0813">Transport</keyword>
<protein>
    <submittedName>
        <fullName evidence="4">Linearmycin resistance ATP-binding protein LnrL</fullName>
    </submittedName>
</protein>
<dbReference type="EMBL" id="CASHTH010003229">
    <property type="protein sequence ID" value="CAI8041953.1"/>
    <property type="molecule type" value="Genomic_DNA"/>
</dbReference>
<accession>A0AA35T5Q0</accession>
<feature type="domain" description="ABC transporter" evidence="3">
    <location>
        <begin position="10"/>
        <end position="103"/>
    </location>
</feature>
<dbReference type="InterPro" id="IPR003439">
    <property type="entry name" value="ABC_transporter-like_ATP-bd"/>
</dbReference>
<evidence type="ECO:0000256" key="1">
    <source>
        <dbReference type="ARBA" id="ARBA00005417"/>
    </source>
</evidence>
<sequence>MVAGYDVFKQSLEVRKHIGYLPESVPLYPEMTVTGYLKFVSKIKGVPRSKRAERLDVAIESCSLTERRGQIIGQLSKGYRQRVGLAQALIHDPDVIVLDEPTAGLDPRQIIESVTN</sequence>
<dbReference type="Gene3D" id="3.40.50.300">
    <property type="entry name" value="P-loop containing nucleotide triphosphate hydrolases"/>
    <property type="match status" value="1"/>
</dbReference>
<dbReference type="GO" id="GO:0016887">
    <property type="term" value="F:ATP hydrolysis activity"/>
    <property type="evidence" value="ECO:0007669"/>
    <property type="project" value="InterPro"/>
</dbReference>
<evidence type="ECO:0000313" key="4">
    <source>
        <dbReference type="EMBL" id="CAI8041953.1"/>
    </source>
</evidence>
<dbReference type="PANTHER" id="PTHR43335:SF4">
    <property type="entry name" value="ABC TRANSPORTER, ATP-BINDING PROTEIN"/>
    <property type="match status" value="1"/>
</dbReference>
<gene>
    <name evidence="4" type="ORF">GBAR_LOCUS23283</name>
</gene>
<comment type="caution">
    <text evidence="4">The sequence shown here is derived from an EMBL/GenBank/DDBJ whole genome shotgun (WGS) entry which is preliminary data.</text>
</comment>
<dbReference type="InterPro" id="IPR027417">
    <property type="entry name" value="P-loop_NTPase"/>
</dbReference>
<evidence type="ECO:0000256" key="2">
    <source>
        <dbReference type="ARBA" id="ARBA00022448"/>
    </source>
</evidence>
<organism evidence="4 5">
    <name type="scientific">Geodia barretti</name>
    <name type="common">Barrett's horny sponge</name>
    <dbReference type="NCBI Taxonomy" id="519541"/>
    <lineage>
        <taxon>Eukaryota</taxon>
        <taxon>Metazoa</taxon>
        <taxon>Porifera</taxon>
        <taxon>Demospongiae</taxon>
        <taxon>Heteroscleromorpha</taxon>
        <taxon>Tetractinellida</taxon>
        <taxon>Astrophorina</taxon>
        <taxon>Geodiidae</taxon>
        <taxon>Geodia</taxon>
    </lineage>
</organism>
<dbReference type="SUPFAM" id="SSF52540">
    <property type="entry name" value="P-loop containing nucleoside triphosphate hydrolases"/>
    <property type="match status" value="1"/>
</dbReference>
<keyword evidence="4" id="KW-0067">ATP-binding</keyword>
<dbReference type="AlphaFoldDB" id="A0AA35T5Q0"/>
<evidence type="ECO:0000313" key="5">
    <source>
        <dbReference type="Proteomes" id="UP001174909"/>
    </source>
</evidence>
<proteinExistence type="inferred from homology"/>
<keyword evidence="5" id="KW-1185">Reference proteome</keyword>
<dbReference type="PANTHER" id="PTHR43335">
    <property type="entry name" value="ABC TRANSPORTER, ATP-BINDING PROTEIN"/>
    <property type="match status" value="1"/>
</dbReference>
<dbReference type="Proteomes" id="UP001174909">
    <property type="component" value="Unassembled WGS sequence"/>
</dbReference>
<comment type="similarity">
    <text evidence="1">Belongs to the ABC transporter superfamily.</text>
</comment>